<dbReference type="AlphaFoldDB" id="A0A5N6D4W5"/>
<organism evidence="2 3">
    <name type="scientific">Aspergillus parasiticus</name>
    <dbReference type="NCBI Taxonomy" id="5067"/>
    <lineage>
        <taxon>Eukaryota</taxon>
        <taxon>Fungi</taxon>
        <taxon>Dikarya</taxon>
        <taxon>Ascomycota</taxon>
        <taxon>Pezizomycotina</taxon>
        <taxon>Eurotiomycetes</taxon>
        <taxon>Eurotiomycetidae</taxon>
        <taxon>Eurotiales</taxon>
        <taxon>Aspergillaceae</taxon>
        <taxon>Aspergillus</taxon>
        <taxon>Aspergillus subgen. Circumdati</taxon>
    </lineage>
</organism>
<feature type="region of interest" description="Disordered" evidence="1">
    <location>
        <begin position="174"/>
        <end position="197"/>
    </location>
</feature>
<protein>
    <submittedName>
        <fullName evidence="2">Uncharacterized protein</fullName>
    </submittedName>
</protein>
<keyword evidence="3" id="KW-1185">Reference proteome</keyword>
<sequence length="197" mass="21888">MNRFLEISSEHRKHILGFGEFSGVSKTPSPSSAWLFFVSGTSYGSVMPTDCLNRREPSTQWENMRRKARSLYCMQLQNPGGRNTSFIGSDAYIACFSSENGICKLAVFRQGLGCLGWGSLRGKQRIYKLLFPHDSLGEGIEITLYGLSSVIRAPCIERGSLPFSPRIHTKMESVKEYTSSNARRGAPLGTPPRSKPN</sequence>
<name>A0A5N6D4W5_ASPPA</name>
<accession>A0A5N6D4W5</accession>
<reference evidence="2 3" key="1">
    <citation type="submission" date="2019-04" db="EMBL/GenBank/DDBJ databases">
        <title>Fungal friends and foes A comparative genomics study of 23 Aspergillus species from section Flavi.</title>
        <authorList>
            <consortium name="DOE Joint Genome Institute"/>
            <person name="Kjaerbolling I."/>
            <person name="Vesth T.C."/>
            <person name="Frisvad J.C."/>
            <person name="Nybo J.L."/>
            <person name="Theobald S."/>
            <person name="Kildgaard S."/>
            <person name="Petersen T.I."/>
            <person name="Kuo A."/>
            <person name="Sato A."/>
            <person name="Lyhne E.K."/>
            <person name="Kogle M.E."/>
            <person name="Wiebenga A."/>
            <person name="Kun R.S."/>
            <person name="Lubbers R.J."/>
            <person name="Makela M.R."/>
            <person name="Barry K."/>
            <person name="Chovatia M."/>
            <person name="Clum A."/>
            <person name="Daum C."/>
            <person name="Haridas S."/>
            <person name="He G."/>
            <person name="LaButti K."/>
            <person name="Lipzen A."/>
            <person name="Mondo S."/>
            <person name="Pangilinan J."/>
            <person name="Riley R."/>
            <person name="Salamov A."/>
            <person name="Simmons B.A."/>
            <person name="Magnuson J.K."/>
            <person name="Henrissat B."/>
            <person name="Mortensen U.H."/>
            <person name="Larsen T.O."/>
            <person name="De vries R.P."/>
            <person name="Grigoriev I.V."/>
            <person name="Machida M."/>
            <person name="Baker S.E."/>
            <person name="Andersen M.R."/>
        </authorList>
    </citation>
    <scope>NUCLEOTIDE SEQUENCE [LARGE SCALE GENOMIC DNA]</scope>
    <source>
        <strain evidence="2 3">CBS 117618</strain>
    </source>
</reference>
<dbReference type="EMBL" id="ML735047">
    <property type="protein sequence ID" value="KAB8200292.1"/>
    <property type="molecule type" value="Genomic_DNA"/>
</dbReference>
<dbReference type="Proteomes" id="UP000326532">
    <property type="component" value="Unassembled WGS sequence"/>
</dbReference>
<gene>
    <name evidence="2" type="ORF">BDV34DRAFT_205041</name>
</gene>
<evidence type="ECO:0000256" key="1">
    <source>
        <dbReference type="SAM" id="MobiDB-lite"/>
    </source>
</evidence>
<evidence type="ECO:0000313" key="2">
    <source>
        <dbReference type="EMBL" id="KAB8200292.1"/>
    </source>
</evidence>
<evidence type="ECO:0000313" key="3">
    <source>
        <dbReference type="Proteomes" id="UP000326532"/>
    </source>
</evidence>
<proteinExistence type="predicted"/>
<dbReference type="VEuPathDB" id="FungiDB:BDV34DRAFT_205041"/>